<dbReference type="Gene3D" id="1.10.10.10">
    <property type="entry name" value="Winged helix-like DNA-binding domain superfamily/Winged helix DNA-binding domain"/>
    <property type="match status" value="1"/>
</dbReference>
<dbReference type="InterPro" id="IPR000847">
    <property type="entry name" value="LysR_HTH_N"/>
</dbReference>
<gene>
    <name evidence="6" type="ORF">LOB85_00905</name>
</gene>
<dbReference type="FunFam" id="1.10.10.10:FF:000001">
    <property type="entry name" value="LysR family transcriptional regulator"/>
    <property type="match status" value="1"/>
</dbReference>
<dbReference type="InterPro" id="IPR036390">
    <property type="entry name" value="WH_DNA-bd_sf"/>
</dbReference>
<dbReference type="Pfam" id="PF00126">
    <property type="entry name" value="HTH_1"/>
    <property type="match status" value="1"/>
</dbReference>
<dbReference type="PRINTS" id="PR00039">
    <property type="entry name" value="HTHLYSR"/>
</dbReference>
<dbReference type="PANTHER" id="PTHR30419">
    <property type="entry name" value="HTH-TYPE TRANSCRIPTIONAL REGULATOR YBHD"/>
    <property type="match status" value="1"/>
</dbReference>
<evidence type="ECO:0000313" key="7">
    <source>
        <dbReference type="Proteomes" id="UP001200334"/>
    </source>
</evidence>
<evidence type="ECO:0000256" key="3">
    <source>
        <dbReference type="ARBA" id="ARBA00023125"/>
    </source>
</evidence>
<dbReference type="PANTHER" id="PTHR30419:SF8">
    <property type="entry name" value="NITROGEN ASSIMILATION TRANSCRIPTIONAL ACTIVATOR-RELATED"/>
    <property type="match status" value="1"/>
</dbReference>
<evidence type="ECO:0000259" key="5">
    <source>
        <dbReference type="PROSITE" id="PS50931"/>
    </source>
</evidence>
<reference evidence="6 7" key="1">
    <citation type="submission" date="2021-12" db="EMBL/GenBank/DDBJ databases">
        <title>Antimicrobial susceptibility of Lactobacillus delbrueckii subsp. lactis obtained from milk products and other habitats.</title>
        <authorList>
            <person name="Shani N."/>
        </authorList>
    </citation>
    <scope>NUCLEOTIDE SEQUENCE [LARGE SCALE GENOMIC DNA]</scope>
    <source>
        <strain evidence="6 7">FAM 21755</strain>
    </source>
</reference>
<dbReference type="InterPro" id="IPR050950">
    <property type="entry name" value="HTH-type_LysR_regulators"/>
</dbReference>
<comment type="similarity">
    <text evidence="1">Belongs to the LysR transcriptional regulatory family.</text>
</comment>
<dbReference type="PROSITE" id="PS50931">
    <property type="entry name" value="HTH_LYSR"/>
    <property type="match status" value="1"/>
</dbReference>
<keyword evidence="4" id="KW-0804">Transcription</keyword>
<name>A0ABD4SE45_LACDL</name>
<dbReference type="AlphaFoldDB" id="A0ABD4SE45"/>
<comment type="caution">
    <text evidence="6">The sequence shown here is derived from an EMBL/GenBank/DDBJ whole genome shotgun (WGS) entry which is preliminary data.</text>
</comment>
<keyword evidence="3" id="KW-0238">DNA-binding</keyword>
<accession>A0ABD4SE45</accession>
<evidence type="ECO:0000256" key="1">
    <source>
        <dbReference type="ARBA" id="ARBA00009437"/>
    </source>
</evidence>
<feature type="domain" description="HTH lysR-type" evidence="5">
    <location>
        <begin position="1"/>
        <end position="58"/>
    </location>
</feature>
<evidence type="ECO:0000313" key="6">
    <source>
        <dbReference type="EMBL" id="MCD5562736.1"/>
    </source>
</evidence>
<dbReference type="RefSeq" id="WP_016396639.1">
    <property type="nucleotide sequence ID" value="NZ_JAJNUY010000002.1"/>
</dbReference>
<dbReference type="InterPro" id="IPR036388">
    <property type="entry name" value="WH-like_DNA-bd_sf"/>
</dbReference>
<protein>
    <submittedName>
        <fullName evidence="6">LysR family transcriptional regulator</fullName>
    </submittedName>
</protein>
<dbReference type="Proteomes" id="UP001200334">
    <property type="component" value="Unassembled WGS sequence"/>
</dbReference>
<evidence type="ECO:0000256" key="4">
    <source>
        <dbReference type="ARBA" id="ARBA00023163"/>
    </source>
</evidence>
<evidence type="ECO:0000256" key="2">
    <source>
        <dbReference type="ARBA" id="ARBA00023015"/>
    </source>
</evidence>
<dbReference type="EMBL" id="JAJNUY010000002">
    <property type="protein sequence ID" value="MCD5562736.1"/>
    <property type="molecule type" value="Genomic_DNA"/>
</dbReference>
<dbReference type="GO" id="GO:0003677">
    <property type="term" value="F:DNA binding"/>
    <property type="evidence" value="ECO:0007669"/>
    <property type="project" value="UniProtKB-KW"/>
</dbReference>
<sequence>MDLRQLEVFINLAESLNYSKTAENLHLSQSAVCRIIQRIESEVGVTLFYRNHREVQLTKNGKLQQ</sequence>
<keyword evidence="2" id="KW-0805">Transcription regulation</keyword>
<organism evidence="6 7">
    <name type="scientific">Lactobacillus delbrueckii subsp. lactis</name>
    <dbReference type="NCBI Taxonomy" id="29397"/>
    <lineage>
        <taxon>Bacteria</taxon>
        <taxon>Bacillati</taxon>
        <taxon>Bacillota</taxon>
        <taxon>Bacilli</taxon>
        <taxon>Lactobacillales</taxon>
        <taxon>Lactobacillaceae</taxon>
        <taxon>Lactobacillus</taxon>
    </lineage>
</organism>
<proteinExistence type="inferred from homology"/>
<dbReference type="SUPFAM" id="SSF46785">
    <property type="entry name" value="Winged helix' DNA-binding domain"/>
    <property type="match status" value="1"/>
</dbReference>